<organism evidence="2 3">
    <name type="scientific">Collybia nuda</name>
    <dbReference type="NCBI Taxonomy" id="64659"/>
    <lineage>
        <taxon>Eukaryota</taxon>
        <taxon>Fungi</taxon>
        <taxon>Dikarya</taxon>
        <taxon>Basidiomycota</taxon>
        <taxon>Agaricomycotina</taxon>
        <taxon>Agaricomycetes</taxon>
        <taxon>Agaricomycetidae</taxon>
        <taxon>Agaricales</taxon>
        <taxon>Tricholomatineae</taxon>
        <taxon>Clitocybaceae</taxon>
        <taxon>Collybia</taxon>
    </lineage>
</organism>
<feature type="region of interest" description="Disordered" evidence="1">
    <location>
        <begin position="106"/>
        <end position="128"/>
    </location>
</feature>
<feature type="non-terminal residue" evidence="2">
    <location>
        <position position="128"/>
    </location>
</feature>
<keyword evidence="3" id="KW-1185">Reference proteome</keyword>
<dbReference type="EMBL" id="MU150288">
    <property type="protein sequence ID" value="KAF9461134.1"/>
    <property type="molecule type" value="Genomic_DNA"/>
</dbReference>
<reference evidence="2" key="1">
    <citation type="submission" date="2020-11" db="EMBL/GenBank/DDBJ databases">
        <authorList>
            <consortium name="DOE Joint Genome Institute"/>
            <person name="Ahrendt S."/>
            <person name="Riley R."/>
            <person name="Andreopoulos W."/>
            <person name="Labutti K."/>
            <person name="Pangilinan J."/>
            <person name="Ruiz-Duenas F.J."/>
            <person name="Barrasa J.M."/>
            <person name="Sanchez-Garcia M."/>
            <person name="Camarero S."/>
            <person name="Miyauchi S."/>
            <person name="Serrano A."/>
            <person name="Linde D."/>
            <person name="Babiker R."/>
            <person name="Drula E."/>
            <person name="Ayuso-Fernandez I."/>
            <person name="Pacheco R."/>
            <person name="Padilla G."/>
            <person name="Ferreira P."/>
            <person name="Barriuso J."/>
            <person name="Kellner H."/>
            <person name="Castanera R."/>
            <person name="Alfaro M."/>
            <person name="Ramirez L."/>
            <person name="Pisabarro A.G."/>
            <person name="Kuo A."/>
            <person name="Tritt A."/>
            <person name="Lipzen A."/>
            <person name="He G."/>
            <person name="Yan M."/>
            <person name="Ng V."/>
            <person name="Cullen D."/>
            <person name="Martin F."/>
            <person name="Rosso M.-N."/>
            <person name="Henrissat B."/>
            <person name="Hibbett D."/>
            <person name="Martinez A.T."/>
            <person name="Grigoriev I.V."/>
        </authorList>
    </citation>
    <scope>NUCLEOTIDE SEQUENCE</scope>
    <source>
        <strain evidence="2">CBS 247.69</strain>
    </source>
</reference>
<protein>
    <submittedName>
        <fullName evidence="2">Uncharacterized protein</fullName>
    </submittedName>
</protein>
<evidence type="ECO:0000313" key="2">
    <source>
        <dbReference type="EMBL" id="KAF9461134.1"/>
    </source>
</evidence>
<accession>A0A9P5Y1S9</accession>
<sequence>MLSDDAQSVKEGWETGHKDKDSIKRENSPQVPDAALPDDEQSASDDGYHVDYDDDESEDPNTPADFFSDVEKGLGKCTMDTMFYPVDQSSDEYDINYETSSTLKASGVTPQISTRSIKGSMNTYGPPS</sequence>
<evidence type="ECO:0000256" key="1">
    <source>
        <dbReference type="SAM" id="MobiDB-lite"/>
    </source>
</evidence>
<comment type="caution">
    <text evidence="2">The sequence shown here is derived from an EMBL/GenBank/DDBJ whole genome shotgun (WGS) entry which is preliminary data.</text>
</comment>
<dbReference type="AlphaFoldDB" id="A0A9P5Y1S9"/>
<name>A0A9P5Y1S9_9AGAR</name>
<feature type="region of interest" description="Disordered" evidence="1">
    <location>
        <begin position="1"/>
        <end position="68"/>
    </location>
</feature>
<dbReference type="Proteomes" id="UP000807353">
    <property type="component" value="Unassembled WGS sequence"/>
</dbReference>
<proteinExistence type="predicted"/>
<evidence type="ECO:0000313" key="3">
    <source>
        <dbReference type="Proteomes" id="UP000807353"/>
    </source>
</evidence>
<feature type="compositionally biased region" description="Basic and acidic residues" evidence="1">
    <location>
        <begin position="7"/>
        <end position="27"/>
    </location>
</feature>
<gene>
    <name evidence="2" type="ORF">BDZ94DRAFT_1264381</name>
</gene>